<accession>A0A8H5M7I5</accession>
<sequence length="208" mass="23760">MLLLSLLPPPDDPSSFSPLPADILLSDSLDEDNDANRYLHDFDEVACQTQRPPAQIQIHFRMDVQTQVNDSHTARSTQHIEFELISLVSLPAPRSHSSYVAQPRRTVVSLQRQPTISARLALYARPPTSKIHPSLTRRVADLRRRFRVAHFVRGFLFTCVPPPLSRPHGFTLRRRDKLPGTLEFLAVFRAIVGNLYAPVYMYYFGERS</sequence>
<gene>
    <name evidence="1" type="ORF">D9615_003697</name>
</gene>
<name>A0A8H5M7I5_9AGAR</name>
<dbReference type="EMBL" id="JAACJP010000006">
    <property type="protein sequence ID" value="KAF5383529.1"/>
    <property type="molecule type" value="Genomic_DNA"/>
</dbReference>
<comment type="caution">
    <text evidence="1">The sequence shown here is derived from an EMBL/GenBank/DDBJ whole genome shotgun (WGS) entry which is preliminary data.</text>
</comment>
<keyword evidence="2" id="KW-1185">Reference proteome</keyword>
<proteinExistence type="predicted"/>
<organism evidence="1 2">
    <name type="scientific">Tricholomella constricta</name>
    <dbReference type="NCBI Taxonomy" id="117010"/>
    <lineage>
        <taxon>Eukaryota</taxon>
        <taxon>Fungi</taxon>
        <taxon>Dikarya</taxon>
        <taxon>Basidiomycota</taxon>
        <taxon>Agaricomycotina</taxon>
        <taxon>Agaricomycetes</taxon>
        <taxon>Agaricomycetidae</taxon>
        <taxon>Agaricales</taxon>
        <taxon>Tricholomatineae</taxon>
        <taxon>Lyophyllaceae</taxon>
        <taxon>Tricholomella</taxon>
    </lineage>
</organism>
<evidence type="ECO:0000313" key="2">
    <source>
        <dbReference type="Proteomes" id="UP000565441"/>
    </source>
</evidence>
<dbReference type="Proteomes" id="UP000565441">
    <property type="component" value="Unassembled WGS sequence"/>
</dbReference>
<evidence type="ECO:0000313" key="1">
    <source>
        <dbReference type="EMBL" id="KAF5383529.1"/>
    </source>
</evidence>
<dbReference type="AlphaFoldDB" id="A0A8H5M7I5"/>
<reference evidence="1 2" key="1">
    <citation type="journal article" date="2020" name="ISME J.">
        <title>Uncovering the hidden diversity of litter-decomposition mechanisms in mushroom-forming fungi.</title>
        <authorList>
            <person name="Floudas D."/>
            <person name="Bentzer J."/>
            <person name="Ahren D."/>
            <person name="Johansson T."/>
            <person name="Persson P."/>
            <person name="Tunlid A."/>
        </authorList>
    </citation>
    <scope>NUCLEOTIDE SEQUENCE [LARGE SCALE GENOMIC DNA]</scope>
    <source>
        <strain evidence="1 2">CBS 661.87</strain>
    </source>
</reference>
<protein>
    <submittedName>
        <fullName evidence="1">Uncharacterized protein</fullName>
    </submittedName>
</protein>